<keyword evidence="3" id="KW-0238">DNA-binding</keyword>
<dbReference type="InterPro" id="IPR044810">
    <property type="entry name" value="WRKY_plant"/>
</dbReference>
<feature type="domain" description="WRKY" evidence="6">
    <location>
        <begin position="156"/>
        <end position="222"/>
    </location>
</feature>
<name>A0ABM1GTW8_SOLPN</name>
<dbReference type="PANTHER" id="PTHR32096:SF80">
    <property type="entry name" value="WRKY TRANSCRIPTION FACTOR 27-RELATED"/>
    <property type="match status" value="1"/>
</dbReference>
<dbReference type="RefSeq" id="XP_015075945.1">
    <property type="nucleotide sequence ID" value="XM_015220459.2"/>
</dbReference>
<organism evidence="7 8">
    <name type="scientific">Solanum pennellii</name>
    <name type="common">Tomato</name>
    <name type="synonym">Lycopersicon pennellii</name>
    <dbReference type="NCBI Taxonomy" id="28526"/>
    <lineage>
        <taxon>Eukaryota</taxon>
        <taxon>Viridiplantae</taxon>
        <taxon>Streptophyta</taxon>
        <taxon>Embryophyta</taxon>
        <taxon>Tracheophyta</taxon>
        <taxon>Spermatophyta</taxon>
        <taxon>Magnoliopsida</taxon>
        <taxon>eudicotyledons</taxon>
        <taxon>Gunneridae</taxon>
        <taxon>Pentapetalae</taxon>
        <taxon>asterids</taxon>
        <taxon>lamiids</taxon>
        <taxon>Solanales</taxon>
        <taxon>Solanaceae</taxon>
        <taxon>Solanoideae</taxon>
        <taxon>Solaneae</taxon>
        <taxon>Solanum</taxon>
        <taxon>Solanum subgen. Lycopersicon</taxon>
    </lineage>
</organism>
<dbReference type="PANTHER" id="PTHR32096">
    <property type="entry name" value="WRKY TRANSCRIPTION FACTOR 30-RELATED-RELATED"/>
    <property type="match status" value="1"/>
</dbReference>
<evidence type="ECO:0000256" key="1">
    <source>
        <dbReference type="ARBA" id="ARBA00004123"/>
    </source>
</evidence>
<evidence type="ECO:0000313" key="7">
    <source>
        <dbReference type="Proteomes" id="UP000694930"/>
    </source>
</evidence>
<reference evidence="8" key="2">
    <citation type="submission" date="2025-08" db="UniProtKB">
        <authorList>
            <consortium name="RefSeq"/>
        </authorList>
    </citation>
    <scope>IDENTIFICATION</scope>
</reference>
<proteinExistence type="predicted"/>
<keyword evidence="2" id="KW-0805">Transcription regulation</keyword>
<keyword evidence="5" id="KW-0539">Nucleus</keyword>
<evidence type="ECO:0000256" key="4">
    <source>
        <dbReference type="ARBA" id="ARBA00023163"/>
    </source>
</evidence>
<sequence length="322" mass="36595">MEDDHRDIGAIARSCNMNKPNNVVAPKLGLKASHVWNYFDRVLAPGMNSFNGSSENVSLDFPIARQERSYDQVSNQKFYLHSIQPVQFFQEIVVPQSRTTVACVPPTTTQLEWIDLQQQLDIGAKIHPNFASSMKSPLTQSTTRKNQSISLTYELSQEELTNDKWAWRKYGQKYIKGSPFPRNYYKCSTSKQCEAKKQIEKSSKDENIFLVSYSGEHNHDPPMSHRYLARFKNNSKFKLPKSINIFPKESIFNASSSLSKRIKHSTDVASSIIGTKPPLKIGSKTKMLFAVMQNKGDGKEKVHMNEDIFMGIEELQIGTTST</sequence>
<dbReference type="PROSITE" id="PS50811">
    <property type="entry name" value="WRKY"/>
    <property type="match status" value="1"/>
</dbReference>
<dbReference type="Pfam" id="PF03106">
    <property type="entry name" value="WRKY"/>
    <property type="match status" value="1"/>
</dbReference>
<evidence type="ECO:0000259" key="6">
    <source>
        <dbReference type="PROSITE" id="PS50811"/>
    </source>
</evidence>
<evidence type="ECO:0000256" key="5">
    <source>
        <dbReference type="ARBA" id="ARBA00023242"/>
    </source>
</evidence>
<comment type="subcellular location">
    <subcellularLocation>
        <location evidence="1">Nucleus</location>
    </subcellularLocation>
</comment>
<dbReference type="SMART" id="SM00774">
    <property type="entry name" value="WRKY"/>
    <property type="match status" value="1"/>
</dbReference>
<keyword evidence="7" id="KW-1185">Reference proteome</keyword>
<accession>A0ABM1GTW8</accession>
<dbReference type="InterPro" id="IPR036576">
    <property type="entry name" value="WRKY_dom_sf"/>
</dbReference>
<dbReference type="InterPro" id="IPR003657">
    <property type="entry name" value="WRKY_dom"/>
</dbReference>
<dbReference type="SUPFAM" id="SSF118290">
    <property type="entry name" value="WRKY DNA-binding domain"/>
    <property type="match status" value="1"/>
</dbReference>
<dbReference type="Gene3D" id="2.20.25.80">
    <property type="entry name" value="WRKY domain"/>
    <property type="match status" value="1"/>
</dbReference>
<reference evidence="7" key="1">
    <citation type="journal article" date="2014" name="Nat. Genet.">
        <title>The genome of the stress-tolerant wild tomato species Solanum pennellii.</title>
        <authorList>
            <person name="Bolger A."/>
            <person name="Scossa F."/>
            <person name="Bolger M.E."/>
            <person name="Lanz C."/>
            <person name="Maumus F."/>
            <person name="Tohge T."/>
            <person name="Quesneville H."/>
            <person name="Alseekh S."/>
            <person name="Sorensen I."/>
            <person name="Lichtenstein G."/>
            <person name="Fich E.A."/>
            <person name="Conte M."/>
            <person name="Keller H."/>
            <person name="Schneeberger K."/>
            <person name="Schwacke R."/>
            <person name="Ofner I."/>
            <person name="Vrebalov J."/>
            <person name="Xu Y."/>
            <person name="Osorio S."/>
            <person name="Aflitos S.A."/>
            <person name="Schijlen E."/>
            <person name="Jimenez-Gomez J.M."/>
            <person name="Ryngajllo M."/>
            <person name="Kimura S."/>
            <person name="Kumar R."/>
            <person name="Koenig D."/>
            <person name="Headland L.R."/>
            <person name="Maloof J.N."/>
            <person name="Sinha N."/>
            <person name="van Ham R.C."/>
            <person name="Lankhorst R.K."/>
            <person name="Mao L."/>
            <person name="Vogel A."/>
            <person name="Arsova B."/>
            <person name="Panstruga R."/>
            <person name="Fei Z."/>
            <person name="Rose J.K."/>
            <person name="Zamir D."/>
            <person name="Carrari F."/>
            <person name="Giovannoni J.J."/>
            <person name="Weigel D."/>
            <person name="Usadel B."/>
            <person name="Fernie A.R."/>
        </authorList>
    </citation>
    <scope>NUCLEOTIDE SEQUENCE [LARGE SCALE GENOMIC DNA]</scope>
    <source>
        <strain evidence="7">cv. LA0716</strain>
    </source>
</reference>
<evidence type="ECO:0000313" key="8">
    <source>
        <dbReference type="RefSeq" id="XP_015075945.1"/>
    </source>
</evidence>
<dbReference type="Proteomes" id="UP000694930">
    <property type="component" value="Chromosome 5"/>
</dbReference>
<keyword evidence="4" id="KW-0804">Transcription</keyword>
<protein>
    <submittedName>
        <fullName evidence="8">WRKY transcription factor 22-like</fullName>
    </submittedName>
</protein>
<dbReference type="GeneID" id="107020158"/>
<evidence type="ECO:0000256" key="2">
    <source>
        <dbReference type="ARBA" id="ARBA00023015"/>
    </source>
</evidence>
<evidence type="ECO:0000256" key="3">
    <source>
        <dbReference type="ARBA" id="ARBA00023125"/>
    </source>
</evidence>
<gene>
    <name evidence="8" type="primary">LOC107020158</name>
</gene>